<gene>
    <name evidence="3" type="ORF">NITLEN_30120</name>
</gene>
<feature type="region of interest" description="Disordered" evidence="1">
    <location>
        <begin position="494"/>
        <end position="542"/>
    </location>
</feature>
<proteinExistence type="predicted"/>
<feature type="region of interest" description="Disordered" evidence="1">
    <location>
        <begin position="289"/>
        <end position="320"/>
    </location>
</feature>
<organism evidence="3 4">
    <name type="scientific">Nitrospira lenta</name>
    <dbReference type="NCBI Taxonomy" id="1436998"/>
    <lineage>
        <taxon>Bacteria</taxon>
        <taxon>Pseudomonadati</taxon>
        <taxon>Nitrospirota</taxon>
        <taxon>Nitrospiria</taxon>
        <taxon>Nitrospirales</taxon>
        <taxon>Nitrospiraceae</taxon>
        <taxon>Nitrospira</taxon>
    </lineage>
</organism>
<feature type="compositionally biased region" description="Low complexity" evidence="1">
    <location>
        <begin position="366"/>
        <end position="377"/>
    </location>
</feature>
<feature type="compositionally biased region" description="Low complexity" evidence="1">
    <location>
        <begin position="73"/>
        <end position="89"/>
    </location>
</feature>
<name>A0A330L893_9BACT</name>
<feature type="compositionally biased region" description="Polar residues" evidence="1">
    <location>
        <begin position="11"/>
        <end position="20"/>
    </location>
</feature>
<feature type="region of interest" description="Disordered" evidence="1">
    <location>
        <begin position="1"/>
        <end position="121"/>
    </location>
</feature>
<feature type="compositionally biased region" description="Basic and acidic residues" evidence="1">
    <location>
        <begin position="513"/>
        <end position="533"/>
    </location>
</feature>
<sequence length="542" mass="57233">MDVQLPHLASAGSSNATGPQSTSRQGSGGSRRESAGSGKSFSSELQSVHTAQTSRHEAGRSQASSDEHDAHDAQTASDQPASATTAPTTSGADRGNQAGDKETEPARPDSTPMVTAPPPDVTTQSVLLALIAQPTVITDAPVPMQTAPGEQTNTAMESVMPSVMEDGTSLPITAADSSTVTQVEHKALAAASADSTAAIPSGATLQPSVDTNGQQTTLSDLATTPSGQAQPTPGELRTLQQEKPTFPLTREEQPHAPATSEVKAEPVILPNELRSQVREDLAAAHALTAEQIQRSEDNRPLVMERPMPVQDTPAPKEEDVSRQPAVALTAWQEAASQKDEGGMEWSGHDHRERPSAEQTAAQSIVPEASAPAAPSNPTLVTHGVDHRAFSSAPSAKLPADTQPAATLPPVQSTDWMPGNSTGQTKSMVLELSQADLGRVNIRVAVNQETVHTHFSSERNELGQYLMNGQDRLQSALTASGLDLGRFQVDIDRQSAGRSFEQPTSRDQSPGHAPQEERQNSGRGREETMRETTPRRGMLNLVA</sequence>
<dbReference type="CDD" id="cd17470">
    <property type="entry name" value="T3SS_Flik_C"/>
    <property type="match status" value="1"/>
</dbReference>
<accession>A0A330L893</accession>
<feature type="domain" description="Flagellar hook-length control protein-like C-terminal" evidence="2">
    <location>
        <begin position="422"/>
        <end position="494"/>
    </location>
</feature>
<dbReference type="InterPro" id="IPR021136">
    <property type="entry name" value="Flagellar_hook_control-like_C"/>
</dbReference>
<feature type="region of interest" description="Disordered" evidence="1">
    <location>
        <begin position="333"/>
        <end position="381"/>
    </location>
</feature>
<keyword evidence="4" id="KW-1185">Reference proteome</keyword>
<evidence type="ECO:0000259" key="2">
    <source>
        <dbReference type="Pfam" id="PF02120"/>
    </source>
</evidence>
<dbReference type="InterPro" id="IPR038610">
    <property type="entry name" value="FliK-like_C_sf"/>
</dbReference>
<dbReference type="InParanoid" id="A0A330L893"/>
<feature type="compositionally biased region" description="Polar residues" evidence="1">
    <location>
        <begin position="203"/>
        <end position="231"/>
    </location>
</feature>
<reference evidence="4" key="1">
    <citation type="submission" date="2018-04" db="EMBL/GenBank/DDBJ databases">
        <authorList>
            <person name="Lucker S."/>
            <person name="Sakoula D."/>
        </authorList>
    </citation>
    <scope>NUCLEOTIDE SEQUENCE [LARGE SCALE GENOMIC DNA]</scope>
</reference>
<feature type="region of interest" description="Disordered" evidence="1">
    <location>
        <begin position="190"/>
        <end position="268"/>
    </location>
</feature>
<protein>
    <recommendedName>
        <fullName evidence="2">Flagellar hook-length control protein-like C-terminal domain-containing protein</fullName>
    </recommendedName>
</protein>
<dbReference type="Proteomes" id="UP000248168">
    <property type="component" value="Unassembled WGS sequence"/>
</dbReference>
<dbReference type="EMBL" id="OUNR01000016">
    <property type="protein sequence ID" value="SPP65206.1"/>
    <property type="molecule type" value="Genomic_DNA"/>
</dbReference>
<dbReference type="Gene3D" id="3.30.750.140">
    <property type="match status" value="1"/>
</dbReference>
<evidence type="ECO:0000313" key="4">
    <source>
        <dbReference type="Proteomes" id="UP000248168"/>
    </source>
</evidence>
<feature type="compositionally biased region" description="Basic and acidic residues" evidence="1">
    <location>
        <begin position="54"/>
        <end position="72"/>
    </location>
</feature>
<feature type="compositionally biased region" description="Basic and acidic residues" evidence="1">
    <location>
        <begin position="336"/>
        <end position="355"/>
    </location>
</feature>
<evidence type="ECO:0000313" key="3">
    <source>
        <dbReference type="EMBL" id="SPP65206.1"/>
    </source>
</evidence>
<feature type="compositionally biased region" description="Polar residues" evidence="1">
    <location>
        <begin position="41"/>
        <end position="53"/>
    </location>
</feature>
<dbReference type="AlphaFoldDB" id="A0A330L893"/>
<dbReference type="RefSeq" id="WP_181416780.1">
    <property type="nucleotide sequence ID" value="NZ_OUNR01000016.1"/>
</dbReference>
<evidence type="ECO:0000256" key="1">
    <source>
        <dbReference type="SAM" id="MobiDB-lite"/>
    </source>
</evidence>
<dbReference type="Pfam" id="PF02120">
    <property type="entry name" value="Flg_hook"/>
    <property type="match status" value="1"/>
</dbReference>